<accession>A0ABC8M0F7</accession>
<comment type="caution">
    <text evidence="2">The sequence shown here is derived from an EMBL/GenBank/DDBJ whole genome shotgun (WGS) entry which is preliminary data.</text>
</comment>
<dbReference type="EMBL" id="CAKOAT010811820">
    <property type="protein sequence ID" value="CAH8388672.1"/>
    <property type="molecule type" value="Genomic_DNA"/>
</dbReference>
<keyword evidence="3" id="KW-1185">Reference proteome</keyword>
<sequence length="261" mass="28254">DITVHKQSQNTTPVHNSPIHTLLGHKSPVHNSPVHNSPVHNSPIRSQVAVQDSQVHDSNGEIQKSPSLEPSPLYDTSAPPPDLLLSSADTPKGPPFQDLLFSGVEIHSPISPDPITPTKPKYDSSVGPTSRRTCLFPLPPQPCSLKSSPTKSPASISGFAPHAAGVNAFSSTSTSHSQVSKPTVHVDEVPQPSDILDIVELSDCEGTPPRRRPTYIPCMEENNVSKELYKCKEIPAPTLICQLSQIQWDLFYKSISKFGEA</sequence>
<organism evidence="2 3">
    <name type="scientific">Eruca vesicaria subsp. sativa</name>
    <name type="common">Garden rocket</name>
    <name type="synonym">Eruca sativa</name>
    <dbReference type="NCBI Taxonomy" id="29727"/>
    <lineage>
        <taxon>Eukaryota</taxon>
        <taxon>Viridiplantae</taxon>
        <taxon>Streptophyta</taxon>
        <taxon>Embryophyta</taxon>
        <taxon>Tracheophyta</taxon>
        <taxon>Spermatophyta</taxon>
        <taxon>Magnoliopsida</taxon>
        <taxon>eudicotyledons</taxon>
        <taxon>Gunneridae</taxon>
        <taxon>Pentapetalae</taxon>
        <taxon>rosids</taxon>
        <taxon>malvids</taxon>
        <taxon>Brassicales</taxon>
        <taxon>Brassicaceae</taxon>
        <taxon>Brassiceae</taxon>
        <taxon>Eruca</taxon>
    </lineage>
</organism>
<feature type="region of interest" description="Disordered" evidence="1">
    <location>
        <begin position="1"/>
        <end position="129"/>
    </location>
</feature>
<dbReference type="AlphaFoldDB" id="A0ABC8M0F7"/>
<evidence type="ECO:0000256" key="1">
    <source>
        <dbReference type="SAM" id="MobiDB-lite"/>
    </source>
</evidence>
<reference evidence="2 3" key="1">
    <citation type="submission" date="2022-03" db="EMBL/GenBank/DDBJ databases">
        <authorList>
            <person name="Macdonald S."/>
            <person name="Ahmed S."/>
            <person name="Newling K."/>
        </authorList>
    </citation>
    <scope>NUCLEOTIDE SEQUENCE [LARGE SCALE GENOMIC DNA]</scope>
</reference>
<evidence type="ECO:0000313" key="2">
    <source>
        <dbReference type="EMBL" id="CAH8388672.1"/>
    </source>
</evidence>
<gene>
    <name evidence="2" type="ORF">ERUC_LOCUS41155</name>
</gene>
<proteinExistence type="predicted"/>
<evidence type="ECO:0000313" key="3">
    <source>
        <dbReference type="Proteomes" id="UP001642260"/>
    </source>
</evidence>
<feature type="compositionally biased region" description="Polar residues" evidence="1">
    <location>
        <begin position="1"/>
        <end position="19"/>
    </location>
</feature>
<protein>
    <submittedName>
        <fullName evidence="2">Uncharacterized protein</fullName>
    </submittedName>
</protein>
<feature type="compositionally biased region" description="Polar residues" evidence="1">
    <location>
        <begin position="29"/>
        <end position="53"/>
    </location>
</feature>
<dbReference type="Proteomes" id="UP001642260">
    <property type="component" value="Unassembled WGS sequence"/>
</dbReference>
<name>A0ABC8M0F7_ERUVS</name>
<feature type="non-terminal residue" evidence="2">
    <location>
        <position position="1"/>
    </location>
</feature>